<sequence length="243" mass="25227">MELSLSVQAAIAVVVILLAGLVRGITGFGGAMVMAPSLSLVIHPVTAVVIALALESAAAVTMLPQALRRVKWGVILPIGLMAVLTIPVGGWLLGTIDRDIARRVIAGMVVLFAGLMALGWRYPGPTRLPVSLALGGLSGVLIGATSMGGPPVILYLLAGPDPIDQTRANLIVFITLLSAVGLAILAALGVASWTDGAWCAALAPLYLGATIVGARLYGFFDERAFRRFTLIFMMVLSSALLLM</sequence>
<dbReference type="InterPro" id="IPR002781">
    <property type="entry name" value="TM_pro_TauE-like"/>
</dbReference>
<evidence type="ECO:0000256" key="3">
    <source>
        <dbReference type="ARBA" id="ARBA00022448"/>
    </source>
</evidence>
<dbReference type="EMBL" id="JABFDB010000038">
    <property type="protein sequence ID" value="NYZ24265.1"/>
    <property type="molecule type" value="Genomic_DNA"/>
</dbReference>
<protein>
    <recommendedName>
        <fullName evidence="8">Probable membrane transporter protein</fullName>
    </recommendedName>
</protein>
<evidence type="ECO:0000256" key="8">
    <source>
        <dbReference type="RuleBase" id="RU363041"/>
    </source>
</evidence>
<dbReference type="Proteomes" id="UP000584642">
    <property type="component" value="Unassembled WGS sequence"/>
</dbReference>
<name>A0ABX2TKL0_9PROT</name>
<feature type="transmembrane region" description="Helical" evidence="8">
    <location>
        <begin position="132"/>
        <end position="158"/>
    </location>
</feature>
<comment type="caution">
    <text evidence="9">The sequence shown here is derived from an EMBL/GenBank/DDBJ whole genome shotgun (WGS) entry which is preliminary data.</text>
</comment>
<feature type="transmembrane region" description="Helical" evidence="8">
    <location>
        <begin position="198"/>
        <end position="218"/>
    </location>
</feature>
<evidence type="ECO:0000313" key="10">
    <source>
        <dbReference type="Proteomes" id="UP000584642"/>
    </source>
</evidence>
<evidence type="ECO:0000256" key="5">
    <source>
        <dbReference type="ARBA" id="ARBA00022692"/>
    </source>
</evidence>
<dbReference type="InterPro" id="IPR052017">
    <property type="entry name" value="TSUP"/>
</dbReference>
<dbReference type="Pfam" id="PF01925">
    <property type="entry name" value="TauE"/>
    <property type="match status" value="1"/>
</dbReference>
<feature type="transmembrane region" description="Helical" evidence="8">
    <location>
        <begin position="72"/>
        <end position="94"/>
    </location>
</feature>
<evidence type="ECO:0000256" key="4">
    <source>
        <dbReference type="ARBA" id="ARBA00022475"/>
    </source>
</evidence>
<feature type="transmembrane region" description="Helical" evidence="8">
    <location>
        <begin position="100"/>
        <end position="120"/>
    </location>
</feature>
<feature type="transmembrane region" description="Helical" evidence="8">
    <location>
        <begin position="224"/>
        <end position="242"/>
    </location>
</feature>
<keyword evidence="6 8" id="KW-1133">Transmembrane helix</keyword>
<evidence type="ECO:0000256" key="2">
    <source>
        <dbReference type="ARBA" id="ARBA00009142"/>
    </source>
</evidence>
<keyword evidence="10" id="KW-1185">Reference proteome</keyword>
<comment type="similarity">
    <text evidence="2 8">Belongs to the 4-toluene sulfonate uptake permease (TSUP) (TC 2.A.102) family.</text>
</comment>
<comment type="subcellular location">
    <subcellularLocation>
        <location evidence="1 8">Cell membrane</location>
        <topology evidence="1 8">Multi-pass membrane protein</topology>
    </subcellularLocation>
</comment>
<evidence type="ECO:0000256" key="6">
    <source>
        <dbReference type="ARBA" id="ARBA00022989"/>
    </source>
</evidence>
<feature type="transmembrane region" description="Helical" evidence="8">
    <location>
        <begin position="40"/>
        <end position="60"/>
    </location>
</feature>
<keyword evidence="3" id="KW-0813">Transport</keyword>
<accession>A0ABX2TKL0</accession>
<proteinExistence type="inferred from homology"/>
<keyword evidence="4 8" id="KW-1003">Cell membrane</keyword>
<dbReference type="PANTHER" id="PTHR30269:SF37">
    <property type="entry name" value="MEMBRANE TRANSPORTER PROTEIN"/>
    <property type="match status" value="1"/>
</dbReference>
<evidence type="ECO:0000313" key="9">
    <source>
        <dbReference type="EMBL" id="NYZ24265.1"/>
    </source>
</evidence>
<dbReference type="RefSeq" id="WP_180286039.1">
    <property type="nucleotide sequence ID" value="NZ_JABFDB010000038.1"/>
</dbReference>
<reference evidence="9 10" key="1">
    <citation type="submission" date="2020-05" db="EMBL/GenBank/DDBJ databases">
        <title>Azospirillum oleiclasticum sp. nov, a nitrogen-fixing and heavy crude oil-emulsifying bacterium isolated from the crude oil of Yumen Oilfield.</title>
        <authorList>
            <person name="Wu D."/>
            <person name="Cai M."/>
            <person name="Zhang X."/>
        </authorList>
    </citation>
    <scope>NUCLEOTIDE SEQUENCE [LARGE SCALE GENOMIC DNA]</scope>
    <source>
        <strain evidence="9 10">ROY-1-1-2</strain>
    </source>
</reference>
<feature type="transmembrane region" description="Helical" evidence="8">
    <location>
        <begin position="170"/>
        <end position="191"/>
    </location>
</feature>
<keyword evidence="7 8" id="KW-0472">Membrane</keyword>
<organism evidence="9 10">
    <name type="scientific">Azospirillum oleiclasticum</name>
    <dbReference type="NCBI Taxonomy" id="2735135"/>
    <lineage>
        <taxon>Bacteria</taxon>
        <taxon>Pseudomonadati</taxon>
        <taxon>Pseudomonadota</taxon>
        <taxon>Alphaproteobacteria</taxon>
        <taxon>Rhodospirillales</taxon>
        <taxon>Azospirillaceae</taxon>
        <taxon>Azospirillum</taxon>
    </lineage>
</organism>
<evidence type="ECO:0000256" key="7">
    <source>
        <dbReference type="ARBA" id="ARBA00023136"/>
    </source>
</evidence>
<gene>
    <name evidence="9" type="ORF">HND93_31550</name>
</gene>
<evidence type="ECO:0000256" key="1">
    <source>
        <dbReference type="ARBA" id="ARBA00004651"/>
    </source>
</evidence>
<dbReference type="PANTHER" id="PTHR30269">
    <property type="entry name" value="TRANSMEMBRANE PROTEIN YFCA"/>
    <property type="match status" value="1"/>
</dbReference>
<keyword evidence="5 8" id="KW-0812">Transmembrane</keyword>